<dbReference type="AlphaFoldDB" id="W0DG47"/>
<dbReference type="InterPro" id="IPR051906">
    <property type="entry name" value="TolC-like"/>
</dbReference>
<organism evidence="7">
    <name type="scientific">Thermocrinis ruber</name>
    <dbReference type="NCBI Taxonomy" id="75906"/>
    <lineage>
        <taxon>Bacteria</taxon>
        <taxon>Pseudomonadati</taxon>
        <taxon>Aquificota</taxon>
        <taxon>Aquificia</taxon>
        <taxon>Aquificales</taxon>
        <taxon>Aquificaceae</taxon>
        <taxon>Thermocrinis</taxon>
    </lineage>
</organism>
<evidence type="ECO:0000256" key="3">
    <source>
        <dbReference type="ARBA" id="ARBA00022692"/>
    </source>
</evidence>
<dbReference type="KEGG" id="trd:THERU_05525"/>
<dbReference type="RefSeq" id="WP_025306256.1">
    <property type="nucleotide sequence ID" value="NZ_CP007028.1"/>
</dbReference>
<keyword evidence="4" id="KW-0472">Membrane</keyword>
<gene>
    <name evidence="6" type="ORF">THERU_05525</name>
</gene>
<protein>
    <submittedName>
        <fullName evidence="6">Membrane protein</fullName>
    </submittedName>
</protein>
<dbReference type="eggNOG" id="COG1538">
    <property type="taxonomic scope" value="Bacteria"/>
</dbReference>
<name>W0DG47_9AQUI</name>
<evidence type="ECO:0000313" key="7">
    <source>
        <dbReference type="Proteomes" id="UP000018914"/>
    </source>
</evidence>
<dbReference type="Proteomes" id="UP000018914">
    <property type="component" value="Chromosome"/>
</dbReference>
<dbReference type="STRING" id="75906.THERU_05525"/>
<evidence type="ECO:0000256" key="2">
    <source>
        <dbReference type="ARBA" id="ARBA00022452"/>
    </source>
</evidence>
<dbReference type="SUPFAM" id="SSF56954">
    <property type="entry name" value="Outer membrane efflux proteins (OEP)"/>
    <property type="match status" value="1"/>
</dbReference>
<dbReference type="GO" id="GO:0009279">
    <property type="term" value="C:cell outer membrane"/>
    <property type="evidence" value="ECO:0007669"/>
    <property type="project" value="UniProtKB-SubCell"/>
</dbReference>
<dbReference type="HOGENOM" id="CLU_643934_0_0_0"/>
<dbReference type="GO" id="GO:0015288">
    <property type="term" value="F:porin activity"/>
    <property type="evidence" value="ECO:0007669"/>
    <property type="project" value="TreeGrafter"/>
</dbReference>
<evidence type="ECO:0000256" key="4">
    <source>
        <dbReference type="ARBA" id="ARBA00023136"/>
    </source>
</evidence>
<comment type="subcellular location">
    <subcellularLocation>
        <location evidence="1">Cell outer membrane</location>
    </subcellularLocation>
</comment>
<keyword evidence="7" id="KW-1185">Reference proteome</keyword>
<evidence type="ECO:0000256" key="1">
    <source>
        <dbReference type="ARBA" id="ARBA00004442"/>
    </source>
</evidence>
<dbReference type="EMBL" id="CP007028">
    <property type="protein sequence ID" value="AHE96207.1"/>
    <property type="molecule type" value="Genomic_DNA"/>
</dbReference>
<sequence length="426" mass="49794">MSFLLLLLFVSLCWTQEAIKLDLNKAYELALKNNPDIKRAILELDSLDARETESKLFFMPRAVLGAGLIYNSKSEEWEKPFGVSFVSVLYEYRKTLPRIRSAKLRAQAQREVKRQLERDLKIKLLELFAQASLWEKLTEVKREEMAIAYVRFDRAVQRKELGLATDVEVARLEMVYRDKRAELRRAQFEYNRTLYRIKKLVGLKMDEYITLERLSFEPKRGSLDKEKLLKVGIENSPLLTIKRINLALYEERLKEANNLFDLRVQLRGEVGNSIRTGMPQTRAYNQTGWRAGIEVFLLLFDLSTPFNLIELENQKRGVLVEIEDSLKELELLVNSADYEYSYLLSKLDYVLAKGKYAEENLTLRRSEYELELAFDLGYAMAEKTEAEMEIMKVKYEIMLFLAKLYSLVGLDPFLALEDRHGFVKPN</sequence>
<keyword evidence="3" id="KW-0812">Transmembrane</keyword>
<proteinExistence type="predicted"/>
<evidence type="ECO:0000313" key="6">
    <source>
        <dbReference type="EMBL" id="AHE96207.1"/>
    </source>
</evidence>
<dbReference type="PANTHER" id="PTHR30026">
    <property type="entry name" value="OUTER MEMBRANE PROTEIN TOLC"/>
    <property type="match status" value="1"/>
</dbReference>
<dbReference type="Gene3D" id="1.20.1600.10">
    <property type="entry name" value="Outer membrane efflux proteins (OEP)"/>
    <property type="match status" value="1"/>
</dbReference>
<dbReference type="PATRIC" id="fig|75906.3.peg.1081"/>
<reference evidence="6 7" key="1">
    <citation type="submission" date="2013-12" db="EMBL/GenBank/DDBJ databases">
        <authorList>
            <consortium name="DOE Joint Genome Institute"/>
            <person name="Eisen J."/>
            <person name="Huntemann M."/>
            <person name="Han J."/>
            <person name="Chen A."/>
            <person name="Kyrpides N."/>
            <person name="Mavromatis K."/>
            <person name="Markowitz V."/>
            <person name="Palaniappan K."/>
            <person name="Ivanova N."/>
            <person name="Schaumberg A."/>
            <person name="Pati A."/>
            <person name="Liolios K."/>
            <person name="Nordberg H.P."/>
            <person name="Cantor M.N."/>
            <person name="Hua S.X."/>
            <person name="Woyke T."/>
        </authorList>
    </citation>
    <scope>NUCLEOTIDE SEQUENCE [LARGE SCALE GENOMIC DNA]</scope>
    <source>
        <strain evidence="6 7">DSM 23557</strain>
    </source>
</reference>
<dbReference type="GO" id="GO:0015562">
    <property type="term" value="F:efflux transmembrane transporter activity"/>
    <property type="evidence" value="ECO:0007669"/>
    <property type="project" value="InterPro"/>
</dbReference>
<dbReference type="GO" id="GO:1990281">
    <property type="term" value="C:efflux pump complex"/>
    <property type="evidence" value="ECO:0007669"/>
    <property type="project" value="TreeGrafter"/>
</dbReference>
<accession>W0DG47</accession>
<dbReference type="OrthoDB" id="9786815at2"/>
<dbReference type="PANTHER" id="PTHR30026:SF20">
    <property type="entry name" value="OUTER MEMBRANE PROTEIN TOLC"/>
    <property type="match status" value="1"/>
</dbReference>
<keyword evidence="5" id="KW-0998">Cell outer membrane</keyword>
<evidence type="ECO:0000256" key="5">
    <source>
        <dbReference type="ARBA" id="ARBA00023237"/>
    </source>
</evidence>
<keyword evidence="2" id="KW-1134">Transmembrane beta strand</keyword>